<feature type="signal peptide" evidence="3">
    <location>
        <begin position="1"/>
        <end position="22"/>
    </location>
</feature>
<accession>A0A8X6JMK4</accession>
<evidence type="ECO:0000313" key="5">
    <source>
        <dbReference type="EMBL" id="GFR31508.1"/>
    </source>
</evidence>
<feature type="domain" description="Single" evidence="4">
    <location>
        <begin position="39"/>
        <end position="99"/>
    </location>
</feature>
<dbReference type="EMBL" id="BMAO01039451">
    <property type="protein sequence ID" value="GFR31508.1"/>
    <property type="molecule type" value="Genomic_DNA"/>
</dbReference>
<comment type="caution">
    <text evidence="5">The sequence shown here is derived from an EMBL/GenBank/DDBJ whole genome shotgun (WGS) entry which is preliminary data.</text>
</comment>
<dbReference type="OrthoDB" id="6409530at2759"/>
<proteinExistence type="predicted"/>
<feature type="chain" id="PRO_5036454973" evidence="3">
    <location>
        <begin position="23"/>
        <end position="100"/>
    </location>
</feature>
<sequence>MHHFFTVILITVFFLALPATKAYVAREPLNTDDGYCNSCTYGRIPLGESDYNDERCERYDCNEDVLIILGCGVVATDDPNCSIERGEGRYPDCCNTVVCD</sequence>
<evidence type="ECO:0000256" key="3">
    <source>
        <dbReference type="SAM" id="SignalP"/>
    </source>
</evidence>
<dbReference type="InterPro" id="IPR029277">
    <property type="entry name" value="SVWC_dom"/>
</dbReference>
<gene>
    <name evidence="5" type="primary">AVEN_267288_1</name>
    <name evidence="5" type="ORF">TNCT_282891</name>
</gene>
<evidence type="ECO:0000313" key="6">
    <source>
        <dbReference type="Proteomes" id="UP000887116"/>
    </source>
</evidence>
<reference evidence="5" key="1">
    <citation type="submission" date="2020-07" db="EMBL/GenBank/DDBJ databases">
        <title>Multicomponent nature underlies the extraordinary mechanical properties of spider dragline silk.</title>
        <authorList>
            <person name="Kono N."/>
            <person name="Nakamura H."/>
            <person name="Mori M."/>
            <person name="Yoshida Y."/>
            <person name="Ohtoshi R."/>
            <person name="Malay A.D."/>
            <person name="Moran D.A.P."/>
            <person name="Tomita M."/>
            <person name="Numata K."/>
            <person name="Arakawa K."/>
        </authorList>
    </citation>
    <scope>NUCLEOTIDE SEQUENCE</scope>
</reference>
<dbReference type="Proteomes" id="UP000887116">
    <property type="component" value="Unassembled WGS sequence"/>
</dbReference>
<protein>
    <submittedName>
        <fullName evidence="5">SVWC domain-containing protein</fullName>
    </submittedName>
</protein>
<comment type="subcellular location">
    <subcellularLocation>
        <location evidence="1">Secreted</location>
    </subcellularLocation>
</comment>
<dbReference type="AlphaFoldDB" id="A0A8X6JMK4"/>
<dbReference type="Pfam" id="PF15430">
    <property type="entry name" value="SVWC"/>
    <property type="match status" value="1"/>
</dbReference>
<keyword evidence="2" id="KW-0964">Secreted</keyword>
<dbReference type="GO" id="GO:0005576">
    <property type="term" value="C:extracellular region"/>
    <property type="evidence" value="ECO:0007669"/>
    <property type="project" value="UniProtKB-SubCell"/>
</dbReference>
<evidence type="ECO:0000256" key="2">
    <source>
        <dbReference type="ARBA" id="ARBA00022525"/>
    </source>
</evidence>
<organism evidence="5 6">
    <name type="scientific">Trichonephila clavata</name>
    <name type="common">Joro spider</name>
    <name type="synonym">Nephila clavata</name>
    <dbReference type="NCBI Taxonomy" id="2740835"/>
    <lineage>
        <taxon>Eukaryota</taxon>
        <taxon>Metazoa</taxon>
        <taxon>Ecdysozoa</taxon>
        <taxon>Arthropoda</taxon>
        <taxon>Chelicerata</taxon>
        <taxon>Arachnida</taxon>
        <taxon>Araneae</taxon>
        <taxon>Araneomorphae</taxon>
        <taxon>Entelegynae</taxon>
        <taxon>Araneoidea</taxon>
        <taxon>Nephilidae</taxon>
        <taxon>Trichonephila</taxon>
    </lineage>
</organism>
<dbReference type="SMART" id="SM01318">
    <property type="entry name" value="SVWC"/>
    <property type="match status" value="1"/>
</dbReference>
<keyword evidence="6" id="KW-1185">Reference proteome</keyword>
<keyword evidence="3" id="KW-0732">Signal</keyword>
<name>A0A8X6JMK4_TRICU</name>
<evidence type="ECO:0000259" key="4">
    <source>
        <dbReference type="SMART" id="SM01318"/>
    </source>
</evidence>
<evidence type="ECO:0000256" key="1">
    <source>
        <dbReference type="ARBA" id="ARBA00004613"/>
    </source>
</evidence>